<reference evidence="2 3" key="1">
    <citation type="submission" date="2014-09" db="EMBL/GenBank/DDBJ databases">
        <title>Genome sequence of Pseudomonas lutea strain DSM 17257T.</title>
        <authorList>
            <person name="Kwak Y."/>
            <person name="Shin J.-H."/>
        </authorList>
    </citation>
    <scope>NUCLEOTIDE SEQUENCE [LARGE SCALE GENOMIC DNA]</scope>
    <source>
        <strain evidence="2 3">DSM 17257</strain>
    </source>
</reference>
<keyword evidence="1" id="KW-1133">Transmembrane helix</keyword>
<dbReference type="OrthoDB" id="9812539at2"/>
<feature type="transmembrane region" description="Helical" evidence="1">
    <location>
        <begin position="73"/>
        <end position="93"/>
    </location>
</feature>
<name>A0A9X0EH20_9PSED</name>
<organism evidence="2 3">
    <name type="scientific">Pseudomonas lutea</name>
    <dbReference type="NCBI Taxonomy" id="243924"/>
    <lineage>
        <taxon>Bacteria</taxon>
        <taxon>Pseudomonadati</taxon>
        <taxon>Pseudomonadota</taxon>
        <taxon>Gammaproteobacteria</taxon>
        <taxon>Pseudomonadales</taxon>
        <taxon>Pseudomonadaceae</taxon>
        <taxon>Pseudomonas</taxon>
    </lineage>
</organism>
<dbReference type="Proteomes" id="UP000029719">
    <property type="component" value="Unassembled WGS sequence"/>
</dbReference>
<dbReference type="InterPro" id="IPR021329">
    <property type="entry name" value="DUF2938"/>
</dbReference>
<feature type="transmembrane region" description="Helical" evidence="1">
    <location>
        <begin position="6"/>
        <end position="26"/>
    </location>
</feature>
<proteinExistence type="predicted"/>
<dbReference type="EMBL" id="JRMB01000001">
    <property type="protein sequence ID" value="KGF65736.1"/>
    <property type="molecule type" value="Genomic_DNA"/>
</dbReference>
<protein>
    <submittedName>
        <fullName evidence="2">Membrane protein</fullName>
    </submittedName>
</protein>
<feature type="transmembrane region" description="Helical" evidence="1">
    <location>
        <begin position="99"/>
        <end position="118"/>
    </location>
</feature>
<keyword evidence="1" id="KW-0472">Membrane</keyword>
<accession>A0A9X0EH20</accession>
<evidence type="ECO:0000313" key="3">
    <source>
        <dbReference type="Proteomes" id="UP000029719"/>
    </source>
</evidence>
<evidence type="ECO:0000313" key="2">
    <source>
        <dbReference type="EMBL" id="KGF65736.1"/>
    </source>
</evidence>
<dbReference type="AlphaFoldDB" id="A0A9X0EH20"/>
<dbReference type="RefSeq" id="WP_037011102.1">
    <property type="nucleotide sequence ID" value="NZ_JRMB01000001.1"/>
</dbReference>
<feature type="transmembrane region" description="Helical" evidence="1">
    <location>
        <begin position="139"/>
        <end position="159"/>
    </location>
</feature>
<gene>
    <name evidence="2" type="ORF">LT42_07410</name>
</gene>
<dbReference type="Pfam" id="PF11158">
    <property type="entry name" value="DUF2938"/>
    <property type="match status" value="1"/>
</dbReference>
<evidence type="ECO:0000256" key="1">
    <source>
        <dbReference type="SAM" id="Phobius"/>
    </source>
</evidence>
<comment type="caution">
    <text evidence="2">The sequence shown here is derived from an EMBL/GenBank/DDBJ whole genome shotgun (WGS) entry which is preliminary data.</text>
</comment>
<sequence>MFEFIFLAILIGMGGTALLDLWALLLKAILGLPTPPWHLVGRWFAGMPKGRFRHRDGIGNSPVIHRELAVGWFMHYAVGVVFAAVLLGIWGVQWAHSPTFLPALIVGLVTIGAGWFILQPGMGVGVACSKAPKPNVARLQNVLGHVVFAVGMYGTALLVG</sequence>
<keyword evidence="1" id="KW-0812">Transmembrane</keyword>